<comment type="similarity">
    <text evidence="1">Belongs to the GcvT family.</text>
</comment>
<dbReference type="SUPFAM" id="SSF51905">
    <property type="entry name" value="FAD/NAD(P)-binding domain"/>
    <property type="match status" value="1"/>
</dbReference>
<dbReference type="InterPro" id="IPR013977">
    <property type="entry name" value="GcvT_C"/>
</dbReference>
<dbReference type="InterPro" id="IPR029043">
    <property type="entry name" value="GcvT/YgfZ_C"/>
</dbReference>
<dbReference type="InterPro" id="IPR028896">
    <property type="entry name" value="GcvT/YgfZ/DmdA"/>
</dbReference>
<dbReference type="Pfam" id="PF01571">
    <property type="entry name" value="GCV_T"/>
    <property type="match status" value="1"/>
</dbReference>
<dbReference type="SUPFAM" id="SSF101790">
    <property type="entry name" value="Aminomethyltransferase beta-barrel domain"/>
    <property type="match status" value="1"/>
</dbReference>
<name>A0ABT2Z6L5_9RHOB</name>
<dbReference type="InterPro" id="IPR027266">
    <property type="entry name" value="TrmE/GcvT-like"/>
</dbReference>
<dbReference type="Proteomes" id="UP001652503">
    <property type="component" value="Unassembled WGS sequence"/>
</dbReference>
<dbReference type="Gene3D" id="3.50.50.60">
    <property type="entry name" value="FAD/NAD(P)-binding domain"/>
    <property type="match status" value="1"/>
</dbReference>
<reference evidence="7 8" key="1">
    <citation type="submission" date="2022-10" db="EMBL/GenBank/DDBJ databases">
        <title>Defluviimonas sp. nov., isolated from ocean surface water.</title>
        <authorList>
            <person name="He W."/>
            <person name="Wang L."/>
            <person name="Zhang D.-F."/>
        </authorList>
    </citation>
    <scope>NUCLEOTIDE SEQUENCE [LARGE SCALE GENOMIC DNA]</scope>
    <source>
        <strain evidence="7 8">WL0075</strain>
    </source>
</reference>
<dbReference type="Pfam" id="PF08669">
    <property type="entry name" value="GCV_T_C"/>
    <property type="match status" value="1"/>
</dbReference>
<feature type="domain" description="FAD dependent oxidoreductase central" evidence="6">
    <location>
        <begin position="371"/>
        <end position="424"/>
    </location>
</feature>
<protein>
    <submittedName>
        <fullName evidence="7">FAD-dependent oxidoreductase</fullName>
    </submittedName>
</protein>
<dbReference type="Pfam" id="PF01266">
    <property type="entry name" value="DAO"/>
    <property type="match status" value="1"/>
</dbReference>
<dbReference type="Gene3D" id="2.40.30.110">
    <property type="entry name" value="Aminomethyltransferase beta-barrel domains"/>
    <property type="match status" value="1"/>
</dbReference>
<gene>
    <name evidence="7" type="ORF">OE647_18215</name>
</gene>
<evidence type="ECO:0000313" key="8">
    <source>
        <dbReference type="Proteomes" id="UP001652503"/>
    </source>
</evidence>
<feature type="domain" description="GCVT N-terminal" evidence="4">
    <location>
        <begin position="427"/>
        <end position="696"/>
    </location>
</feature>
<dbReference type="InterPro" id="IPR032503">
    <property type="entry name" value="FAO_M"/>
</dbReference>
<evidence type="ECO:0000259" key="6">
    <source>
        <dbReference type="Pfam" id="PF16350"/>
    </source>
</evidence>
<dbReference type="SUPFAM" id="SSF54373">
    <property type="entry name" value="FAD-linked reductases, C-terminal domain"/>
    <property type="match status" value="1"/>
</dbReference>
<dbReference type="InterPro" id="IPR036188">
    <property type="entry name" value="FAD/NAD-bd_sf"/>
</dbReference>
<feature type="domain" description="Aminomethyltransferase C-terminal" evidence="5">
    <location>
        <begin position="731"/>
        <end position="795"/>
    </location>
</feature>
<dbReference type="Pfam" id="PF16350">
    <property type="entry name" value="FAO_M"/>
    <property type="match status" value="1"/>
</dbReference>
<comment type="caution">
    <text evidence="7">The sequence shown here is derived from an EMBL/GenBank/DDBJ whole genome shotgun (WGS) entry which is preliminary data.</text>
</comment>
<dbReference type="PANTHER" id="PTHR43757">
    <property type="entry name" value="AMINOMETHYLTRANSFERASE"/>
    <property type="match status" value="1"/>
</dbReference>
<dbReference type="EMBL" id="JAOWLA010000023">
    <property type="protein sequence ID" value="MCV2866647.1"/>
    <property type="molecule type" value="Genomic_DNA"/>
</dbReference>
<proteinExistence type="inferred from homology"/>
<organism evidence="7 8">
    <name type="scientific">Albidovulum sediminicola</name>
    <dbReference type="NCBI Taxonomy" id="2984331"/>
    <lineage>
        <taxon>Bacteria</taxon>
        <taxon>Pseudomonadati</taxon>
        <taxon>Pseudomonadota</taxon>
        <taxon>Alphaproteobacteria</taxon>
        <taxon>Rhodobacterales</taxon>
        <taxon>Paracoccaceae</taxon>
        <taxon>Albidovulum</taxon>
    </lineage>
</organism>
<evidence type="ECO:0000256" key="1">
    <source>
        <dbReference type="ARBA" id="ARBA00008609"/>
    </source>
</evidence>
<evidence type="ECO:0000259" key="4">
    <source>
        <dbReference type="Pfam" id="PF01571"/>
    </source>
</evidence>
<dbReference type="InterPro" id="IPR006076">
    <property type="entry name" value="FAD-dep_OxRdtase"/>
</dbReference>
<evidence type="ECO:0000256" key="2">
    <source>
        <dbReference type="ARBA" id="ARBA00023002"/>
    </source>
</evidence>
<dbReference type="Gene3D" id="3.30.9.10">
    <property type="entry name" value="D-Amino Acid Oxidase, subunit A, domain 2"/>
    <property type="match status" value="1"/>
</dbReference>
<keyword evidence="8" id="KW-1185">Reference proteome</keyword>
<accession>A0ABT2Z6L5</accession>
<sequence length="803" mass="87144">MQSHARVVIVGGGMMGVGLAYHLAEEGWKDVLLIEKGELTSGSTWHAAGQCPSFIGNYNMAKIHHYSNTLYPRLEKLTGHPTGWHGCGGIRLATTPEEVDWFRHVAGFAANIGFEMEIIGPDRIKELNPWLVTDGILAGAHTTMDGHVDPASACNAMAAGARQLGATIIRRNRVTGINRLPSGEFEVVTEQGKVICEHVVNAGGCYAREVGSWLGVDTPISNMEHQYLVTEPLAAFKGIDTELPVMRDPVTAGYYRQEQKAGLVGIYEHTGAKEAWAARGGWPEWQSENELFEGDIDRIAPWLERALERMPIFAEAGIKRVINGAIPHTPDGNPLVGPAHGVPNVWQCCGSSIGIAQGAGCGKYLAQWMVHGNAEINMASVDPRRFGRYADAAYTRAKSFDDYHNMFETPLPGREIQAGRPSRVTPLYERLKAKGAAYTEVHGWERPKYFAPAGFVEKLQFRRNNVFDLVATECRAVRERVGIMDLSSFAKFDVTGPGAEALLDRLTANRLPKRPGGIALTHVLSDGGRVEGEWTITRLGPDRFYVLSGAGSERQAIDHLRFAAGDDVTIANVTDDLGMIVVAGPKAREVLAPLTDADLSNAAFRWLSGQEITIAGVPVRALRVTYVGELGWELHAPMGALARLYDAIWTSGVAHGIADFGALAVNSLRMEKAYRGYGAELTNEITLIEADCARFYAPEKGDFRGREATEAVRHKGVATRLVYGAVAATDCDIYGGEAVMQGNRVVGVCTSGGYGHATGKSLAFAYVNPEVSGDLEVVVLGERHRFTVLEEPAWDAANARQKA</sequence>
<dbReference type="InterPro" id="IPR006222">
    <property type="entry name" value="GCVT_N"/>
</dbReference>
<evidence type="ECO:0000313" key="7">
    <source>
        <dbReference type="EMBL" id="MCV2866647.1"/>
    </source>
</evidence>
<evidence type="ECO:0000259" key="3">
    <source>
        <dbReference type="Pfam" id="PF01266"/>
    </source>
</evidence>
<dbReference type="SUPFAM" id="SSF103025">
    <property type="entry name" value="Folate-binding domain"/>
    <property type="match status" value="1"/>
</dbReference>
<feature type="domain" description="FAD dependent oxidoreductase" evidence="3">
    <location>
        <begin position="6"/>
        <end position="368"/>
    </location>
</feature>
<keyword evidence="2" id="KW-0560">Oxidoreductase</keyword>
<dbReference type="RefSeq" id="WP_263723183.1">
    <property type="nucleotide sequence ID" value="NZ_JAOWLA010000023.1"/>
</dbReference>
<dbReference type="PANTHER" id="PTHR43757:SF2">
    <property type="entry name" value="AMINOMETHYLTRANSFERASE, MITOCHONDRIAL"/>
    <property type="match status" value="1"/>
</dbReference>
<dbReference type="Gene3D" id="3.30.1360.120">
    <property type="entry name" value="Probable tRNA modification gtpase trme, domain 1"/>
    <property type="match status" value="1"/>
</dbReference>
<evidence type="ECO:0000259" key="5">
    <source>
        <dbReference type="Pfam" id="PF08669"/>
    </source>
</evidence>
<dbReference type="Gene3D" id="3.30.70.1400">
    <property type="entry name" value="Aminomethyltransferase beta-barrel domains"/>
    <property type="match status" value="1"/>
</dbReference>